<feature type="domain" description="Starch synthase catalytic" evidence="11">
    <location>
        <begin position="142"/>
        <end position="379"/>
    </location>
</feature>
<evidence type="ECO:0000256" key="4">
    <source>
        <dbReference type="ARBA" id="ARBA00010281"/>
    </source>
</evidence>
<dbReference type="EMBL" id="PJRP01000003">
    <property type="protein sequence ID" value="PLQ00596.1"/>
    <property type="molecule type" value="Genomic_DNA"/>
</dbReference>
<dbReference type="EC" id="2.4.1.21" evidence="8"/>
<accession>A0A2N5CEF4</accession>
<dbReference type="Pfam" id="PF08323">
    <property type="entry name" value="Glyco_transf_5"/>
    <property type="match status" value="1"/>
</dbReference>
<dbReference type="Gene3D" id="3.40.50.2000">
    <property type="entry name" value="Glycogen Phosphorylase B"/>
    <property type="match status" value="2"/>
</dbReference>
<dbReference type="NCBIfam" id="NF001899">
    <property type="entry name" value="PRK00654.1-2"/>
    <property type="match status" value="1"/>
</dbReference>
<evidence type="ECO:0000256" key="6">
    <source>
        <dbReference type="ARBA" id="ARBA00022679"/>
    </source>
</evidence>
<feature type="domain" description="Glycosyl transferase family 1" evidence="10">
    <location>
        <begin position="430"/>
        <end position="582"/>
    </location>
</feature>
<dbReference type="HAMAP" id="MF_00484">
    <property type="entry name" value="Glycogen_synth"/>
    <property type="match status" value="1"/>
</dbReference>
<proteinExistence type="inferred from homology"/>
<dbReference type="InterPro" id="IPR013534">
    <property type="entry name" value="Starch_synth_cat_dom"/>
</dbReference>
<comment type="caution">
    <text evidence="12">The sequence shown here is derived from an EMBL/GenBank/DDBJ whole genome shotgun (WGS) entry which is preliminary data.</text>
</comment>
<evidence type="ECO:0000256" key="2">
    <source>
        <dbReference type="ARBA" id="ARBA00002764"/>
    </source>
</evidence>
<dbReference type="GO" id="GO:0009011">
    <property type="term" value="F:alpha-1,4-glucan glucosyltransferase (ADP-glucose donor) activity"/>
    <property type="evidence" value="ECO:0007669"/>
    <property type="project" value="UniProtKB-UniRule"/>
</dbReference>
<dbReference type="GO" id="GO:0004373">
    <property type="term" value="F:alpha-1,4-glucan glucosyltransferase (UDP-glucose donor) activity"/>
    <property type="evidence" value="ECO:0007669"/>
    <property type="project" value="InterPro"/>
</dbReference>
<dbReference type="NCBIfam" id="TIGR02095">
    <property type="entry name" value="glgA"/>
    <property type="match status" value="1"/>
</dbReference>
<comment type="similarity">
    <text evidence="4 8">Belongs to the glycosyltransferase 1 family. Bacterial/plant glycogen synthase subfamily.</text>
</comment>
<evidence type="ECO:0000256" key="5">
    <source>
        <dbReference type="ARBA" id="ARBA00022676"/>
    </source>
</evidence>
<evidence type="ECO:0000256" key="8">
    <source>
        <dbReference type="HAMAP-Rule" id="MF_00484"/>
    </source>
</evidence>
<evidence type="ECO:0000313" key="13">
    <source>
        <dbReference type="Proteomes" id="UP000234341"/>
    </source>
</evidence>
<comment type="pathway">
    <text evidence="3 8">Glycan biosynthesis; glycogen biosynthesis.</text>
</comment>
<keyword evidence="5 8" id="KW-0328">Glycosyltransferase</keyword>
<dbReference type="InterPro" id="IPR011835">
    <property type="entry name" value="GS/SS"/>
</dbReference>
<sequence length="673" mass="70777">MSTRCPCACCGGPAARSRGRAAPATPSAASASAANSPGSSAVITCPAGRRHRLQIGGWPARPRQFLQRRRHLIHRRCSRAAPPWQRPQASRGTPAAGRAGTKFALQCFCVRRRPVCGAARTVQYIPAERQTSGSLSLNANTLFVAAEAQPLAKTGGLADVVGGLAQALLQRGADVTILMPGYPRAVAAARDVHSLGAIHLPMALPPGHSPARLLQGLMPDSGVRVVFLDCPSLYDRPGSLYVDATGRDFCDNAQRFAALAHAATAIAAGETPLPVPSLVHAHDWHAALTPLLMHARGLRIPTVCTIHNLAFQGVFPMAAAGPLGLPPQSLTPDGIEFWGKINFLKAGIRYADRVTTVSHTYAREILTPHFGHGLDGLLAHRAAVLGAIPNGVDTDAWSPRTDRLLPQRYDARSLTGKRACKAALQARHGLPADADRPLIAMGSRLTHQKMADVALDAIDLALAAHADAQFVVLGCGDPKLEAAYGALAQRHPQRVGVAIGYREEDAHLLHAGADMLLHGSRFEPFGLTPVYAMRYGTVPIVSRVGGLADTVRDVGEGTAPAARANGIVFDGESAEAMCAAMARGLGWYGRQRHWRSLQRTGMQTDFGWEGPAHQYLALYGALAPALAHVPAVAAEPVATAPTVQPARGGRRPVAVPDAPALSPADAGAAVTPA</sequence>
<comment type="function">
    <text evidence="2 8">Synthesizes alpha-1,4-glucan chains using ADP-glucose.</text>
</comment>
<evidence type="ECO:0000256" key="3">
    <source>
        <dbReference type="ARBA" id="ARBA00004964"/>
    </source>
</evidence>
<dbReference type="AlphaFoldDB" id="A0A2N5CEF4"/>
<feature type="region of interest" description="Disordered" evidence="9">
    <location>
        <begin position="12"/>
        <end position="40"/>
    </location>
</feature>
<reference evidence="12 13" key="1">
    <citation type="submission" date="2017-12" db="EMBL/GenBank/DDBJ databases">
        <title>Genome sequence of the active heterotrophic nitrifier-denitrifier, Cupriavidus pauculus UM1.</title>
        <authorList>
            <person name="Putonti C."/>
            <person name="Castignetti D."/>
        </authorList>
    </citation>
    <scope>NUCLEOTIDE SEQUENCE [LARGE SCALE GENOMIC DNA]</scope>
    <source>
        <strain evidence="12 13">UM1</strain>
    </source>
</reference>
<dbReference type="Pfam" id="PF00534">
    <property type="entry name" value="Glycos_transf_1"/>
    <property type="match status" value="1"/>
</dbReference>
<keyword evidence="7 8" id="KW-0320">Glycogen biosynthesis</keyword>
<dbReference type="GO" id="GO:0005978">
    <property type="term" value="P:glycogen biosynthetic process"/>
    <property type="evidence" value="ECO:0007669"/>
    <property type="project" value="UniProtKB-UniRule"/>
</dbReference>
<dbReference type="SUPFAM" id="SSF53756">
    <property type="entry name" value="UDP-Glycosyltransferase/glycogen phosphorylase"/>
    <property type="match status" value="1"/>
</dbReference>
<evidence type="ECO:0000259" key="10">
    <source>
        <dbReference type="Pfam" id="PF00534"/>
    </source>
</evidence>
<protein>
    <recommendedName>
        <fullName evidence="8">Glycogen synthase</fullName>
        <ecNumber evidence="8">2.4.1.21</ecNumber>
    </recommendedName>
    <alternativeName>
        <fullName evidence="8">Starch [bacterial glycogen] synthase</fullName>
    </alternativeName>
</protein>
<feature type="binding site" evidence="8">
    <location>
        <position position="153"/>
    </location>
    <ligand>
        <name>ADP-alpha-D-glucose</name>
        <dbReference type="ChEBI" id="CHEBI:57498"/>
    </ligand>
</feature>
<comment type="catalytic activity">
    <reaction evidence="1 8">
        <text>[(1-&gt;4)-alpha-D-glucosyl](n) + ADP-alpha-D-glucose = [(1-&gt;4)-alpha-D-glucosyl](n+1) + ADP + H(+)</text>
        <dbReference type="Rhea" id="RHEA:18189"/>
        <dbReference type="Rhea" id="RHEA-COMP:9584"/>
        <dbReference type="Rhea" id="RHEA-COMP:9587"/>
        <dbReference type="ChEBI" id="CHEBI:15378"/>
        <dbReference type="ChEBI" id="CHEBI:15444"/>
        <dbReference type="ChEBI" id="CHEBI:57498"/>
        <dbReference type="ChEBI" id="CHEBI:456216"/>
        <dbReference type="EC" id="2.4.1.21"/>
    </reaction>
</comment>
<evidence type="ECO:0000313" key="12">
    <source>
        <dbReference type="EMBL" id="PLQ00596.1"/>
    </source>
</evidence>
<keyword evidence="6 8" id="KW-0808">Transferase</keyword>
<dbReference type="UniPathway" id="UPA00164"/>
<dbReference type="Proteomes" id="UP000234341">
    <property type="component" value="Unassembled WGS sequence"/>
</dbReference>
<dbReference type="PANTHER" id="PTHR45825">
    <property type="entry name" value="GRANULE-BOUND STARCH SYNTHASE 1, CHLOROPLASTIC/AMYLOPLASTIC"/>
    <property type="match status" value="1"/>
</dbReference>
<dbReference type="InterPro" id="IPR001296">
    <property type="entry name" value="Glyco_trans_1"/>
</dbReference>
<evidence type="ECO:0000259" key="11">
    <source>
        <dbReference type="Pfam" id="PF08323"/>
    </source>
</evidence>
<gene>
    <name evidence="8" type="primary">glgA</name>
    <name evidence="12" type="ORF">CYJ10_08990</name>
</gene>
<evidence type="ECO:0000256" key="7">
    <source>
        <dbReference type="ARBA" id="ARBA00023056"/>
    </source>
</evidence>
<dbReference type="OrthoDB" id="9808590at2"/>
<dbReference type="PANTHER" id="PTHR45825:SF11">
    <property type="entry name" value="ALPHA AMYLASE DOMAIN-CONTAINING PROTEIN"/>
    <property type="match status" value="1"/>
</dbReference>
<evidence type="ECO:0000256" key="9">
    <source>
        <dbReference type="SAM" id="MobiDB-lite"/>
    </source>
</evidence>
<name>A0A2N5CEF4_9BURK</name>
<dbReference type="CDD" id="cd03791">
    <property type="entry name" value="GT5_Glycogen_synthase_DULL1-like"/>
    <property type="match status" value="1"/>
</dbReference>
<feature type="region of interest" description="Disordered" evidence="9">
    <location>
        <begin position="640"/>
        <end position="673"/>
    </location>
</feature>
<evidence type="ECO:0000256" key="1">
    <source>
        <dbReference type="ARBA" id="ARBA00001478"/>
    </source>
</evidence>
<dbReference type="STRING" id="82633.GCA_000974605_03736"/>
<organism evidence="12 13">
    <name type="scientific">Cupriavidus pauculus</name>
    <dbReference type="NCBI Taxonomy" id="82633"/>
    <lineage>
        <taxon>Bacteria</taxon>
        <taxon>Pseudomonadati</taxon>
        <taxon>Pseudomonadota</taxon>
        <taxon>Betaproteobacteria</taxon>
        <taxon>Burkholderiales</taxon>
        <taxon>Burkholderiaceae</taxon>
        <taxon>Cupriavidus</taxon>
    </lineage>
</organism>